<sequence>MKINQIKVYGYGKWQNQSFNLNKNNLQIIYGNNESGKTTLLSLVIGILFGYKDGRGHSYEQYIPKETSSYGGSLSITTDDNRNFLVKRISGTYGGKVSVYDLDNECDTDSNILSDILGPIDRETFEHIFYFGDLKIKDISKLNNNELIERIQKVGFVGSNEWLAINDKLDKESRSLYAPNGRKPPLNKKLKDYEKLLTKINDSKGNLNEYENYLYNNQLANKKVEQLNNQIKDLDNRIYTLNNHKNNWSLYEQLNNHQSLNLKSDFDDASKNKLYSIENNIELNNKQIEIINNQINDAKDKVNHSDQLNFYEQSEDKIDRLYNLSDSINDLVTSFNTKKQLINDYQTKQESFINEHNVELSIADKNNIIRLNNFNNNRESSNLMNTIKLILIFLGIILVVLLPGILKIIGLFLASLSIYLYIIKYNQSNNFNKKIQFYKDKYGFSSNDPKQWLVQNNNITNNFQDDINKYKNELVEIQQKINNYFDNWHFAEEYLKLDDNYGNNMSIIDDFVKKNKKNIDENNSLTKIINKYLFQKNELVNKKEKLKNQLIKFFEQRNINTSNEFNDEFNKQQSIIQENNRQADIKKQLGENEIQLLKNFKSKTEIEDKLNEYQILQSNVKQQMLDNSKNIEKNKFNIKHLTSDGTYQDLEQKKANLETEINDMVDEWLTMKLSGQWIDKSLNIATADRIPMFQEKANEYFGLLTNHNYIKITYYKSKLKVTRKDKLQFDAGELSRGTIEQLYLSLILSLSVVFGRDYKMPIIIDDGFNEFDFDRSHNAYKLLDKISESLQIIYVTCNENVFEHYNLDNIINLNEK</sequence>
<gene>
    <name evidence="4" type="ORF">DY130_07105</name>
</gene>
<keyword evidence="2" id="KW-0472">Membrane</keyword>
<dbReference type="PANTHER" id="PTHR41259:SF1">
    <property type="entry name" value="DOUBLE-STRAND BREAK REPAIR RAD50 ATPASE, PUTATIVE-RELATED"/>
    <property type="match status" value="1"/>
</dbReference>
<keyword evidence="2" id="KW-1133">Transmembrane helix</keyword>
<feature type="coiled-coil region" evidence="1">
    <location>
        <begin position="460"/>
        <end position="487"/>
    </location>
</feature>
<dbReference type="PANTHER" id="PTHR41259">
    <property type="entry name" value="DOUBLE-STRAND BREAK REPAIR RAD50 ATPASE, PUTATIVE-RELATED"/>
    <property type="match status" value="1"/>
</dbReference>
<dbReference type="AlphaFoldDB" id="A0A9Q8MTC1"/>
<evidence type="ECO:0000256" key="1">
    <source>
        <dbReference type="SAM" id="Coils"/>
    </source>
</evidence>
<reference evidence="4" key="1">
    <citation type="submission" date="2018-08" db="EMBL/GenBank/DDBJ databases">
        <title>Comparative genomics of wild bee and flower associated Lactobacillus reveals potential adaptation to the bee host.</title>
        <authorList>
            <person name="Vuong H.Q."/>
            <person name="Mcfrederick Q.S."/>
        </authorList>
    </citation>
    <scope>NUCLEOTIDE SEQUENCE</scope>
    <source>
        <strain evidence="4">HV_63</strain>
    </source>
</reference>
<feature type="coiled-coil region" evidence="1">
    <location>
        <begin position="529"/>
        <end position="556"/>
    </location>
</feature>
<comment type="caution">
    <text evidence="4">The sequence shown here is derived from an EMBL/GenBank/DDBJ whole genome shotgun (WGS) entry which is preliminary data.</text>
</comment>
<dbReference type="CDD" id="cd00267">
    <property type="entry name" value="ABC_ATPase"/>
    <property type="match status" value="1"/>
</dbReference>
<evidence type="ECO:0000313" key="4">
    <source>
        <dbReference type="EMBL" id="TPR42803.1"/>
    </source>
</evidence>
<feature type="transmembrane region" description="Helical" evidence="2">
    <location>
        <begin position="389"/>
        <end position="422"/>
    </location>
</feature>
<protein>
    <recommendedName>
        <fullName evidence="3">YhaN AAA domain-containing protein</fullName>
    </recommendedName>
</protein>
<keyword evidence="2" id="KW-0812">Transmembrane</keyword>
<dbReference type="InterPro" id="IPR038734">
    <property type="entry name" value="YhaN_AAA"/>
</dbReference>
<dbReference type="EMBL" id="QUBG01000011">
    <property type="protein sequence ID" value="TPR42803.1"/>
    <property type="molecule type" value="Genomic_DNA"/>
</dbReference>
<evidence type="ECO:0000259" key="3">
    <source>
        <dbReference type="Pfam" id="PF13514"/>
    </source>
</evidence>
<dbReference type="Proteomes" id="UP000784700">
    <property type="component" value="Unassembled WGS sequence"/>
</dbReference>
<proteinExistence type="predicted"/>
<dbReference type="InterPro" id="IPR027417">
    <property type="entry name" value="P-loop_NTPase"/>
</dbReference>
<dbReference type="Gene3D" id="3.40.50.300">
    <property type="entry name" value="P-loop containing nucleotide triphosphate hydrolases"/>
    <property type="match status" value="2"/>
</dbReference>
<feature type="domain" description="YhaN AAA" evidence="3">
    <location>
        <begin position="1"/>
        <end position="203"/>
    </location>
</feature>
<keyword evidence="1" id="KW-0175">Coiled coil</keyword>
<dbReference type="RefSeq" id="WP_140936334.1">
    <property type="nucleotide sequence ID" value="NZ_QUBF01000008.1"/>
</dbReference>
<dbReference type="GeneID" id="58107883"/>
<feature type="coiled-coil region" evidence="1">
    <location>
        <begin position="210"/>
        <end position="244"/>
    </location>
</feature>
<accession>A0A9Q8MTC1</accession>
<evidence type="ECO:0000313" key="5">
    <source>
        <dbReference type="Proteomes" id="UP000784700"/>
    </source>
</evidence>
<name>A0A9Q8MTC1_9LACO</name>
<organism evidence="4 5">
    <name type="scientific">Apilactobacillus micheneri</name>
    <dbReference type="NCBI Taxonomy" id="1899430"/>
    <lineage>
        <taxon>Bacteria</taxon>
        <taxon>Bacillati</taxon>
        <taxon>Bacillota</taxon>
        <taxon>Bacilli</taxon>
        <taxon>Lactobacillales</taxon>
        <taxon>Lactobacillaceae</taxon>
        <taxon>Apilactobacillus</taxon>
    </lineage>
</organism>
<dbReference type="Pfam" id="PF13514">
    <property type="entry name" value="AAA_27"/>
    <property type="match status" value="1"/>
</dbReference>
<evidence type="ECO:0000256" key="2">
    <source>
        <dbReference type="SAM" id="Phobius"/>
    </source>
</evidence>
<dbReference type="SUPFAM" id="SSF52540">
    <property type="entry name" value="P-loop containing nucleoside triphosphate hydrolases"/>
    <property type="match status" value="1"/>
</dbReference>